<dbReference type="PANTHER" id="PTHR11135">
    <property type="entry name" value="HISTONE ACETYLTRANSFERASE-RELATED"/>
    <property type="match status" value="1"/>
</dbReference>
<dbReference type="InterPro" id="IPR032432">
    <property type="entry name" value="Radical_SAM_C"/>
</dbReference>
<organism evidence="7">
    <name type="scientific">marine sediment metagenome</name>
    <dbReference type="NCBI Taxonomy" id="412755"/>
    <lineage>
        <taxon>unclassified sequences</taxon>
        <taxon>metagenomes</taxon>
        <taxon>ecological metagenomes</taxon>
    </lineage>
</organism>
<name>A0A0F8YEB8_9ZZZZ</name>
<feature type="domain" description="Radical SAM C-terminal extension" evidence="6">
    <location>
        <begin position="57"/>
        <end position="140"/>
    </location>
</feature>
<keyword evidence="2" id="KW-0949">S-adenosyl-L-methionine</keyword>
<dbReference type="Gene3D" id="3.30.750.200">
    <property type="match status" value="1"/>
</dbReference>
<keyword evidence="4" id="KW-0408">Iron</keyword>
<dbReference type="AlphaFoldDB" id="A0A0F8YEB8"/>
<dbReference type="SUPFAM" id="SSF102114">
    <property type="entry name" value="Radical SAM enzymes"/>
    <property type="match status" value="1"/>
</dbReference>
<evidence type="ECO:0000313" key="7">
    <source>
        <dbReference type="EMBL" id="KKK79782.1"/>
    </source>
</evidence>
<accession>A0A0F8YEB8</accession>
<dbReference type="Pfam" id="PF16199">
    <property type="entry name" value="Radical_SAM_C"/>
    <property type="match status" value="1"/>
</dbReference>
<evidence type="ECO:0000256" key="2">
    <source>
        <dbReference type="ARBA" id="ARBA00022691"/>
    </source>
</evidence>
<keyword evidence="5" id="KW-0411">Iron-sulfur</keyword>
<dbReference type="InterPro" id="IPR058240">
    <property type="entry name" value="rSAM_sf"/>
</dbReference>
<sequence>SLAWMGRGHRFDVVADAMARSRGRGLEICAQVILGLPGESREEMRATARELARLEIASVKIHNLHALKGTRLTQMLEAGEVELPTLKEYVGYAVDFLEELPPTCVIDRISGDAPPQYLVGPAWCRNKQAVRAAIEAELRRRGTRQGCNSKPGGA</sequence>
<proteinExistence type="predicted"/>
<evidence type="ECO:0000259" key="6">
    <source>
        <dbReference type="Pfam" id="PF16199"/>
    </source>
</evidence>
<protein>
    <recommendedName>
        <fullName evidence="6">Radical SAM C-terminal extension domain-containing protein</fullName>
    </recommendedName>
</protein>
<keyword evidence="1" id="KW-0004">4Fe-4S</keyword>
<dbReference type="GO" id="GO:0046872">
    <property type="term" value="F:metal ion binding"/>
    <property type="evidence" value="ECO:0007669"/>
    <property type="project" value="UniProtKB-KW"/>
</dbReference>
<evidence type="ECO:0000256" key="3">
    <source>
        <dbReference type="ARBA" id="ARBA00022723"/>
    </source>
</evidence>
<reference evidence="7" key="1">
    <citation type="journal article" date="2015" name="Nature">
        <title>Complex archaea that bridge the gap between prokaryotes and eukaryotes.</title>
        <authorList>
            <person name="Spang A."/>
            <person name="Saw J.H."/>
            <person name="Jorgensen S.L."/>
            <person name="Zaremba-Niedzwiedzka K."/>
            <person name="Martijn J."/>
            <person name="Lind A.E."/>
            <person name="van Eijk R."/>
            <person name="Schleper C."/>
            <person name="Guy L."/>
            <person name="Ettema T.J."/>
        </authorList>
    </citation>
    <scope>NUCLEOTIDE SEQUENCE</scope>
</reference>
<comment type="caution">
    <text evidence="7">The sequence shown here is derived from an EMBL/GenBank/DDBJ whole genome shotgun (WGS) entry which is preliminary data.</text>
</comment>
<feature type="non-terminal residue" evidence="7">
    <location>
        <position position="1"/>
    </location>
</feature>
<keyword evidence="3" id="KW-0479">Metal-binding</keyword>
<dbReference type="PANTHER" id="PTHR11135:SF1">
    <property type="entry name" value="PROTEIN YHCC"/>
    <property type="match status" value="1"/>
</dbReference>
<evidence type="ECO:0000256" key="5">
    <source>
        <dbReference type="ARBA" id="ARBA00023014"/>
    </source>
</evidence>
<gene>
    <name evidence="7" type="ORF">LCGC14_2830060</name>
</gene>
<evidence type="ECO:0000256" key="1">
    <source>
        <dbReference type="ARBA" id="ARBA00022485"/>
    </source>
</evidence>
<dbReference type="EMBL" id="LAZR01053869">
    <property type="protein sequence ID" value="KKK79782.1"/>
    <property type="molecule type" value="Genomic_DNA"/>
</dbReference>
<evidence type="ECO:0000256" key="4">
    <source>
        <dbReference type="ARBA" id="ARBA00023004"/>
    </source>
</evidence>
<dbReference type="GO" id="GO:0051539">
    <property type="term" value="F:4 iron, 4 sulfur cluster binding"/>
    <property type="evidence" value="ECO:0007669"/>
    <property type="project" value="UniProtKB-KW"/>
</dbReference>
<dbReference type="InterPro" id="IPR039661">
    <property type="entry name" value="ELP3"/>
</dbReference>